<dbReference type="EMBL" id="BMAV01027183">
    <property type="protein sequence ID" value="GFS57015.1"/>
    <property type="molecule type" value="Genomic_DNA"/>
</dbReference>
<accession>A0A8X6ISA4</accession>
<feature type="signal peptide" evidence="1">
    <location>
        <begin position="1"/>
        <end position="17"/>
    </location>
</feature>
<evidence type="ECO:0000313" key="2">
    <source>
        <dbReference type="EMBL" id="GFS57015.1"/>
    </source>
</evidence>
<organism evidence="2 3">
    <name type="scientific">Trichonephila inaurata madagascariensis</name>
    <dbReference type="NCBI Taxonomy" id="2747483"/>
    <lineage>
        <taxon>Eukaryota</taxon>
        <taxon>Metazoa</taxon>
        <taxon>Ecdysozoa</taxon>
        <taxon>Arthropoda</taxon>
        <taxon>Chelicerata</taxon>
        <taxon>Arachnida</taxon>
        <taxon>Araneae</taxon>
        <taxon>Araneomorphae</taxon>
        <taxon>Entelegynae</taxon>
        <taxon>Araneoidea</taxon>
        <taxon>Nephilidae</taxon>
        <taxon>Trichonephila</taxon>
        <taxon>Trichonephila inaurata</taxon>
    </lineage>
</organism>
<keyword evidence="3" id="KW-1185">Reference proteome</keyword>
<comment type="caution">
    <text evidence="2">The sequence shown here is derived from an EMBL/GenBank/DDBJ whole genome shotgun (WGS) entry which is preliminary data.</text>
</comment>
<evidence type="ECO:0000313" key="3">
    <source>
        <dbReference type="Proteomes" id="UP000886998"/>
    </source>
</evidence>
<dbReference type="AlphaFoldDB" id="A0A8X6ISA4"/>
<name>A0A8X6ISA4_9ARAC</name>
<dbReference type="OrthoDB" id="6411972at2759"/>
<gene>
    <name evidence="2" type="primary">AVEN_203779_1</name>
    <name evidence="2" type="ORF">TNIN_76041</name>
</gene>
<reference evidence="2" key="1">
    <citation type="submission" date="2020-08" db="EMBL/GenBank/DDBJ databases">
        <title>Multicomponent nature underlies the extraordinary mechanical properties of spider dragline silk.</title>
        <authorList>
            <person name="Kono N."/>
            <person name="Nakamura H."/>
            <person name="Mori M."/>
            <person name="Yoshida Y."/>
            <person name="Ohtoshi R."/>
            <person name="Malay A.D."/>
            <person name="Moran D.A.P."/>
            <person name="Tomita M."/>
            <person name="Numata K."/>
            <person name="Arakawa K."/>
        </authorList>
    </citation>
    <scope>NUCLEOTIDE SEQUENCE</scope>
</reference>
<proteinExistence type="predicted"/>
<evidence type="ECO:0000256" key="1">
    <source>
        <dbReference type="SAM" id="SignalP"/>
    </source>
</evidence>
<sequence>MLLSIVLMLMVASISTADEKKCTHFDFIVCAFLVDGEQTATPGFAETEDLDQKCNQTMPVLKCLSDYGHRCPDSAFKLLSGFFQSEYEIQSKVCTKNDDLRQRYLKFAKCLNVHREKMEEKCGSLVDVEGSEKFTKEHCKQYENSFKCSFEEIQNNCGKDALILEMELMKPAHDFMELSCKDFQDLHDF</sequence>
<protein>
    <recommendedName>
        <fullName evidence="4">DUF19 domain-containing protein</fullName>
    </recommendedName>
</protein>
<dbReference type="Proteomes" id="UP000886998">
    <property type="component" value="Unassembled WGS sequence"/>
</dbReference>
<keyword evidence="1" id="KW-0732">Signal</keyword>
<evidence type="ECO:0008006" key="4">
    <source>
        <dbReference type="Google" id="ProtNLM"/>
    </source>
</evidence>
<feature type="chain" id="PRO_5036446387" description="DUF19 domain-containing protein" evidence="1">
    <location>
        <begin position="18"/>
        <end position="189"/>
    </location>
</feature>